<dbReference type="Gene3D" id="2.40.70.10">
    <property type="entry name" value="Acid Proteases"/>
    <property type="match status" value="1"/>
</dbReference>
<evidence type="ECO:0000313" key="2">
    <source>
        <dbReference type="Proteomes" id="UP000661112"/>
    </source>
</evidence>
<evidence type="ECO:0000313" key="1">
    <source>
        <dbReference type="EMBL" id="MBD2499829.1"/>
    </source>
</evidence>
<name>A0ABR8CY04_9NOST</name>
<dbReference type="InterPro" id="IPR021109">
    <property type="entry name" value="Peptidase_aspartic_dom_sf"/>
</dbReference>
<dbReference type="Proteomes" id="UP000661112">
    <property type="component" value="Unassembled WGS sequence"/>
</dbReference>
<gene>
    <name evidence="1" type="ORF">H6G83_04210</name>
</gene>
<keyword evidence="2" id="KW-1185">Reference proteome</keyword>
<organism evidence="1 2">
    <name type="scientific">Anabaena azotica FACHB-119</name>
    <dbReference type="NCBI Taxonomy" id="947527"/>
    <lineage>
        <taxon>Bacteria</taxon>
        <taxon>Bacillati</taxon>
        <taxon>Cyanobacteriota</taxon>
        <taxon>Cyanophyceae</taxon>
        <taxon>Nostocales</taxon>
        <taxon>Nostocaceae</taxon>
        <taxon>Anabaena</taxon>
        <taxon>Anabaena azotica</taxon>
    </lineage>
</organism>
<proteinExistence type="predicted"/>
<reference evidence="1 2" key="1">
    <citation type="journal article" date="2020" name="ISME J.">
        <title>Comparative genomics reveals insights into cyanobacterial evolution and habitat adaptation.</title>
        <authorList>
            <person name="Chen M.Y."/>
            <person name="Teng W.K."/>
            <person name="Zhao L."/>
            <person name="Hu C.X."/>
            <person name="Zhou Y.K."/>
            <person name="Han B.P."/>
            <person name="Song L.R."/>
            <person name="Shu W.S."/>
        </authorList>
    </citation>
    <scope>NUCLEOTIDE SEQUENCE [LARGE SCALE GENOMIC DNA]</scope>
    <source>
        <strain evidence="1 2">FACHB-119</strain>
    </source>
</reference>
<dbReference type="RefSeq" id="WP_190467428.1">
    <property type="nucleotide sequence ID" value="NZ_JACJSG010000004.1"/>
</dbReference>
<sequence>MLEGRRFPFIERSNIPGVSSTMPYLPLTLTYKNRSLEAMALLDTGASVNVLPYELGLQLGAVWEEQTVPIKLTGNLANFPAQGLILSATVAEFPSVLLAFAWTESREAPMILGHMNFFAEFDVCFYRADLTFEVRPRVKP</sequence>
<protein>
    <submittedName>
        <fullName evidence="1">Retroviral-like aspartic protease</fullName>
    </submittedName>
</protein>
<comment type="caution">
    <text evidence="1">The sequence shown here is derived from an EMBL/GenBank/DDBJ whole genome shotgun (WGS) entry which is preliminary data.</text>
</comment>
<dbReference type="InterPro" id="IPR001969">
    <property type="entry name" value="Aspartic_peptidase_AS"/>
</dbReference>
<accession>A0ABR8CY04</accession>
<dbReference type="PROSITE" id="PS00141">
    <property type="entry name" value="ASP_PROTEASE"/>
    <property type="match status" value="1"/>
</dbReference>
<dbReference type="EMBL" id="JACJSG010000004">
    <property type="protein sequence ID" value="MBD2499829.1"/>
    <property type="molecule type" value="Genomic_DNA"/>
</dbReference>